<protein>
    <recommendedName>
        <fullName evidence="3">D-xylose 1-dehydrogenase (NADP(+), D-xylono-1,5-lactone-forming)</fullName>
        <ecNumber evidence="3">1.1.1.179</ecNumber>
    </recommendedName>
    <alternativeName>
        <fullName evidence="4">D-xylose-NADP dehydrogenase</fullName>
    </alternativeName>
</protein>
<name>A0A5N6Z8M0_9EURO</name>
<dbReference type="PANTHER" id="PTHR22604">
    <property type="entry name" value="OXIDOREDUCTASES"/>
    <property type="match status" value="1"/>
</dbReference>
<dbReference type="OrthoDB" id="2129491at2759"/>
<dbReference type="Proteomes" id="UP000327118">
    <property type="component" value="Unassembled WGS sequence"/>
</dbReference>
<evidence type="ECO:0000256" key="1">
    <source>
        <dbReference type="ARBA" id="ARBA00010928"/>
    </source>
</evidence>
<dbReference type="Pfam" id="PF22725">
    <property type="entry name" value="GFO_IDH_MocA_C3"/>
    <property type="match status" value="1"/>
</dbReference>
<evidence type="ECO:0000313" key="9">
    <source>
        <dbReference type="Proteomes" id="UP000327118"/>
    </source>
</evidence>
<dbReference type="Pfam" id="PF01408">
    <property type="entry name" value="GFO_IDH_MocA"/>
    <property type="match status" value="1"/>
</dbReference>
<dbReference type="SUPFAM" id="SSF51735">
    <property type="entry name" value="NAD(P)-binding Rossmann-fold domains"/>
    <property type="match status" value="1"/>
</dbReference>
<dbReference type="GO" id="GO:0000166">
    <property type="term" value="F:nucleotide binding"/>
    <property type="evidence" value="ECO:0007669"/>
    <property type="project" value="InterPro"/>
</dbReference>
<evidence type="ECO:0000259" key="7">
    <source>
        <dbReference type="Pfam" id="PF22725"/>
    </source>
</evidence>
<dbReference type="InterPro" id="IPR000683">
    <property type="entry name" value="Gfo/Idh/MocA-like_OxRdtase_N"/>
</dbReference>
<evidence type="ECO:0000256" key="3">
    <source>
        <dbReference type="ARBA" id="ARBA00038984"/>
    </source>
</evidence>
<dbReference type="SUPFAM" id="SSF55347">
    <property type="entry name" value="Glyceraldehyde-3-phosphate dehydrogenase-like, C-terminal domain"/>
    <property type="match status" value="1"/>
</dbReference>
<reference evidence="9" key="1">
    <citation type="submission" date="2019-04" db="EMBL/GenBank/DDBJ databases">
        <title>Friends and foes A comparative genomics studyof 23 Aspergillus species from section Flavi.</title>
        <authorList>
            <consortium name="DOE Joint Genome Institute"/>
            <person name="Kjaerbolling I."/>
            <person name="Vesth T."/>
            <person name="Frisvad J.C."/>
            <person name="Nybo J.L."/>
            <person name="Theobald S."/>
            <person name="Kildgaard S."/>
            <person name="Isbrandt T."/>
            <person name="Kuo A."/>
            <person name="Sato A."/>
            <person name="Lyhne E.K."/>
            <person name="Kogle M.E."/>
            <person name="Wiebenga A."/>
            <person name="Kun R.S."/>
            <person name="Lubbers R.J."/>
            <person name="Makela M.R."/>
            <person name="Barry K."/>
            <person name="Chovatia M."/>
            <person name="Clum A."/>
            <person name="Daum C."/>
            <person name="Haridas S."/>
            <person name="He G."/>
            <person name="LaButti K."/>
            <person name="Lipzen A."/>
            <person name="Mondo S."/>
            <person name="Riley R."/>
            <person name="Salamov A."/>
            <person name="Simmons B.A."/>
            <person name="Magnuson J.K."/>
            <person name="Henrissat B."/>
            <person name="Mortensen U.H."/>
            <person name="Larsen T.O."/>
            <person name="Devries R.P."/>
            <person name="Grigoriev I.V."/>
            <person name="Machida M."/>
            <person name="Baker S.E."/>
            <person name="Andersen M.R."/>
        </authorList>
    </citation>
    <scope>NUCLEOTIDE SEQUENCE [LARGE SCALE GENOMIC DNA]</scope>
    <source>
        <strain evidence="9">CBS 553.77</strain>
    </source>
</reference>
<dbReference type="InterPro" id="IPR055170">
    <property type="entry name" value="GFO_IDH_MocA-like_dom"/>
</dbReference>
<accession>A0A5N6Z8M0</accession>
<dbReference type="PANTHER" id="PTHR22604:SF105">
    <property type="entry name" value="TRANS-1,2-DIHYDROBENZENE-1,2-DIOL DEHYDROGENASE"/>
    <property type="match status" value="1"/>
</dbReference>
<evidence type="ECO:0000256" key="4">
    <source>
        <dbReference type="ARBA" id="ARBA00042988"/>
    </source>
</evidence>
<evidence type="ECO:0000256" key="2">
    <source>
        <dbReference type="ARBA" id="ARBA00023002"/>
    </source>
</evidence>
<evidence type="ECO:0000313" key="8">
    <source>
        <dbReference type="EMBL" id="KAE8353523.1"/>
    </source>
</evidence>
<keyword evidence="2" id="KW-0560">Oxidoreductase</keyword>
<dbReference type="InterPro" id="IPR036291">
    <property type="entry name" value="NAD(P)-bd_dom_sf"/>
</dbReference>
<dbReference type="GO" id="GO:0047837">
    <property type="term" value="F:D-xylose 1-dehydrogenase (NADP+) activity"/>
    <property type="evidence" value="ECO:0007669"/>
    <property type="project" value="UniProtKB-EC"/>
</dbReference>
<evidence type="ECO:0000256" key="5">
    <source>
        <dbReference type="ARBA" id="ARBA00049233"/>
    </source>
</evidence>
<dbReference type="AlphaFoldDB" id="A0A5N6Z8M0"/>
<organism evidence="8 9">
    <name type="scientific">Aspergillus coremiiformis</name>
    <dbReference type="NCBI Taxonomy" id="138285"/>
    <lineage>
        <taxon>Eukaryota</taxon>
        <taxon>Fungi</taxon>
        <taxon>Dikarya</taxon>
        <taxon>Ascomycota</taxon>
        <taxon>Pezizomycotina</taxon>
        <taxon>Eurotiomycetes</taxon>
        <taxon>Eurotiomycetidae</taxon>
        <taxon>Eurotiales</taxon>
        <taxon>Aspergillaceae</taxon>
        <taxon>Aspergillus</taxon>
        <taxon>Aspergillus subgen. Circumdati</taxon>
    </lineage>
</organism>
<dbReference type="EC" id="1.1.1.179" evidence="3"/>
<dbReference type="Gene3D" id="3.40.50.720">
    <property type="entry name" value="NAD(P)-binding Rossmann-like Domain"/>
    <property type="match status" value="1"/>
</dbReference>
<dbReference type="EMBL" id="ML739096">
    <property type="protein sequence ID" value="KAE8353523.1"/>
    <property type="molecule type" value="Genomic_DNA"/>
</dbReference>
<dbReference type="Gene3D" id="3.30.360.10">
    <property type="entry name" value="Dihydrodipicolinate Reductase, domain 2"/>
    <property type="match status" value="1"/>
</dbReference>
<comment type="catalytic activity">
    <reaction evidence="5">
        <text>D-xylose + NADP(+) = D-xylono-1,5-lactone + NADPH + H(+)</text>
        <dbReference type="Rhea" id="RHEA:22000"/>
        <dbReference type="ChEBI" id="CHEBI:15378"/>
        <dbReference type="ChEBI" id="CHEBI:15867"/>
        <dbReference type="ChEBI" id="CHEBI:53455"/>
        <dbReference type="ChEBI" id="CHEBI:57783"/>
        <dbReference type="ChEBI" id="CHEBI:58349"/>
        <dbReference type="EC" id="1.1.1.179"/>
    </reaction>
</comment>
<feature type="domain" description="GFO/IDH/MocA-like oxidoreductase" evidence="7">
    <location>
        <begin position="146"/>
        <end position="270"/>
    </location>
</feature>
<feature type="domain" description="Gfo/Idh/MocA-like oxidoreductase N-terminal" evidence="6">
    <location>
        <begin position="7"/>
        <end position="131"/>
    </location>
</feature>
<proteinExistence type="inferred from homology"/>
<dbReference type="InterPro" id="IPR050984">
    <property type="entry name" value="Gfo/Idh/MocA_domain"/>
</dbReference>
<keyword evidence="9" id="KW-1185">Reference proteome</keyword>
<evidence type="ECO:0000259" key="6">
    <source>
        <dbReference type="Pfam" id="PF01408"/>
    </source>
</evidence>
<gene>
    <name evidence="8" type="ORF">BDV28DRAFT_106547</name>
</gene>
<comment type="similarity">
    <text evidence="1">Belongs to the Gfo/Idh/MocA family.</text>
</comment>
<sequence length="359" mass="39537">MSELPSIRWGIITTGLISQWFVEDLVLDRPDAKVNHIIQAIGSSALEKGNQFAAKYCPQSSPTIYGSYEEVYNDPAVDVVYIGTPHSFHKQNCLDAIRAGKPILCEKAFTLNAAEAREVLAAAAEKNVYVHEAMWLRHRPLVHELRRLLHEEKVIGDVFRTFADFALNLDIPSLPPTSRYRDPALGAGSLLDIGIYSLTWAMLTLDPGSPASSELPRISASQTHLHGVEVTSSVLLKYASSGRQGIVTSTTMQPVDPVHIAQIQGTKGYINVEGPTPSMPLSFTVYERVGGGSSAKTVEKKYDFPRIGRGYFYEADNTALDILAGKKENALMPWSETIRVMEIMDEIRRQGGTKYAVDG</sequence>